<reference evidence="1 2" key="1">
    <citation type="journal article" date="2018" name="PLoS Genet.">
        <title>Population sequencing reveals clonal diversity and ancestral inbreeding in the grapevine cultivar Chardonnay.</title>
        <authorList>
            <person name="Roach M.J."/>
            <person name="Johnson D.L."/>
            <person name="Bohlmann J."/>
            <person name="van Vuuren H.J."/>
            <person name="Jones S.J."/>
            <person name="Pretorius I.S."/>
            <person name="Schmidt S.A."/>
            <person name="Borneman A.R."/>
        </authorList>
    </citation>
    <scope>NUCLEOTIDE SEQUENCE [LARGE SCALE GENOMIC DNA]</scope>
    <source>
        <strain evidence="2">cv. Chardonnay</strain>
        <tissue evidence="1">Leaf</tissue>
    </source>
</reference>
<dbReference type="EMBL" id="QGNW01000002">
    <property type="protein sequence ID" value="RVX22933.1"/>
    <property type="molecule type" value="Genomic_DNA"/>
</dbReference>
<accession>A0A438KP03</accession>
<dbReference type="Proteomes" id="UP000288805">
    <property type="component" value="Unassembled WGS sequence"/>
</dbReference>
<proteinExistence type="predicted"/>
<evidence type="ECO:0000313" key="2">
    <source>
        <dbReference type="Proteomes" id="UP000288805"/>
    </source>
</evidence>
<evidence type="ECO:0000313" key="1">
    <source>
        <dbReference type="EMBL" id="RVX22933.1"/>
    </source>
</evidence>
<protein>
    <submittedName>
        <fullName evidence="1">Uncharacterized protein</fullName>
    </submittedName>
</protein>
<sequence length="253" mass="29648">MIVSQLLAWSEELIKQRLIAEIREFSSLDMARGSMNRHRHLHMWRPREILEQYHEAEGAITTYQKGIQQQFDVMRELMHRLGAKWKEVYIRVLLVTLDIPIRQPAPDFHMEAGRSKLTLNDDEEIVVYNHFSLRYVILAPSKRGGRRWRMRQMVLNLLSPFIAQPQTRQSAIKMDMKQVVAIVFDGDLDLSEELVAMHDMSLSRGNLTSFKGDKWIGNDVVDAYCRMLLFEDVSKTKLFLSPYITVMKNFYGD</sequence>
<dbReference type="AlphaFoldDB" id="A0A438KP03"/>
<comment type="caution">
    <text evidence="1">The sequence shown here is derived from an EMBL/GenBank/DDBJ whole genome shotgun (WGS) entry which is preliminary data.</text>
</comment>
<organism evidence="1 2">
    <name type="scientific">Vitis vinifera</name>
    <name type="common">Grape</name>
    <dbReference type="NCBI Taxonomy" id="29760"/>
    <lineage>
        <taxon>Eukaryota</taxon>
        <taxon>Viridiplantae</taxon>
        <taxon>Streptophyta</taxon>
        <taxon>Embryophyta</taxon>
        <taxon>Tracheophyta</taxon>
        <taxon>Spermatophyta</taxon>
        <taxon>Magnoliopsida</taxon>
        <taxon>eudicotyledons</taxon>
        <taxon>Gunneridae</taxon>
        <taxon>Pentapetalae</taxon>
        <taxon>rosids</taxon>
        <taxon>Vitales</taxon>
        <taxon>Vitaceae</taxon>
        <taxon>Viteae</taxon>
        <taxon>Vitis</taxon>
    </lineage>
</organism>
<gene>
    <name evidence="1" type="ORF">CK203_008405</name>
</gene>
<name>A0A438KP03_VITVI</name>